<evidence type="ECO:0000313" key="3">
    <source>
        <dbReference type="Proteomes" id="UP001175271"/>
    </source>
</evidence>
<evidence type="ECO:0000313" key="2">
    <source>
        <dbReference type="EMBL" id="KAK0428241.1"/>
    </source>
</evidence>
<protein>
    <submittedName>
        <fullName evidence="2">Uncharacterized protein</fullName>
    </submittedName>
</protein>
<proteinExistence type="predicted"/>
<feature type="chain" id="PRO_5041226814" evidence="1">
    <location>
        <begin position="17"/>
        <end position="198"/>
    </location>
</feature>
<name>A0AA39IPT6_9BILA</name>
<feature type="signal peptide" evidence="1">
    <location>
        <begin position="1"/>
        <end position="16"/>
    </location>
</feature>
<dbReference type="AlphaFoldDB" id="A0AA39IPT6"/>
<evidence type="ECO:0000256" key="1">
    <source>
        <dbReference type="SAM" id="SignalP"/>
    </source>
</evidence>
<reference evidence="2" key="1">
    <citation type="submission" date="2023-06" db="EMBL/GenBank/DDBJ databases">
        <title>Genomic analysis of the entomopathogenic nematode Steinernema hermaphroditum.</title>
        <authorList>
            <person name="Schwarz E.M."/>
            <person name="Heppert J.K."/>
            <person name="Baniya A."/>
            <person name="Schwartz H.T."/>
            <person name="Tan C.-H."/>
            <person name="Antoshechkin I."/>
            <person name="Sternberg P.W."/>
            <person name="Goodrich-Blair H."/>
            <person name="Dillman A.R."/>
        </authorList>
    </citation>
    <scope>NUCLEOTIDE SEQUENCE</scope>
    <source>
        <strain evidence="2">PS9179</strain>
        <tissue evidence="2">Whole animal</tissue>
    </source>
</reference>
<organism evidence="2 3">
    <name type="scientific">Steinernema hermaphroditum</name>
    <dbReference type="NCBI Taxonomy" id="289476"/>
    <lineage>
        <taxon>Eukaryota</taxon>
        <taxon>Metazoa</taxon>
        <taxon>Ecdysozoa</taxon>
        <taxon>Nematoda</taxon>
        <taxon>Chromadorea</taxon>
        <taxon>Rhabditida</taxon>
        <taxon>Tylenchina</taxon>
        <taxon>Panagrolaimomorpha</taxon>
        <taxon>Strongyloidoidea</taxon>
        <taxon>Steinernematidae</taxon>
        <taxon>Steinernema</taxon>
    </lineage>
</organism>
<comment type="caution">
    <text evidence="2">The sequence shown here is derived from an EMBL/GenBank/DDBJ whole genome shotgun (WGS) entry which is preliminary data.</text>
</comment>
<accession>A0AA39IPT6</accession>
<gene>
    <name evidence="2" type="ORF">QR680_010690</name>
</gene>
<dbReference type="EMBL" id="JAUCMV010000001">
    <property type="protein sequence ID" value="KAK0428241.1"/>
    <property type="molecule type" value="Genomic_DNA"/>
</dbReference>
<sequence length="198" mass="23237">MFVLLMLLLLCPHALFVPFYNNMYFAYFDPNNPSNDFYFERTYLPSSNTYLYSPVDPETFPGSVIVTVTTRSSDGHKANIVYILSTTENTTVSVSSAEFVLTKFDSFQLVHSVEDGQNGEMKFKGYNQPCDKPRNYNFYTFYNFYVHDSNDTKTIIFGNNRNLNFHDFYNHFICIQLYQFEWNAAPYDNEILLLLKFN</sequence>
<keyword evidence="1" id="KW-0732">Signal</keyword>
<dbReference type="Proteomes" id="UP001175271">
    <property type="component" value="Unassembled WGS sequence"/>
</dbReference>
<keyword evidence="3" id="KW-1185">Reference proteome</keyword>